<feature type="region of interest" description="Disordered" evidence="1">
    <location>
        <begin position="306"/>
        <end position="356"/>
    </location>
</feature>
<evidence type="ECO:0000256" key="1">
    <source>
        <dbReference type="SAM" id="MobiDB-lite"/>
    </source>
</evidence>
<sequence>MPKDITALGIAAQLCQICNHDQPIGSPPTYLLVNSIEQYERTHCYTIEGVTPHGNVSMDHIFPRDKDGVFNMRWPQTVPYLERHIPSWPQPSSRRRSRFDPASVSGKAWLAAHPLIPAIIPGEWIVWYYKPFSAYDNPYTRYYAVQDRQNWDRFHTPLPYEPWMCYWLRQVWLFGNSPENNRAAAEKWRAFQDVFPLWNAVDSRNTGKVNALRLDKFYNHPKGYSQEEEAELLYVKSDQPEASFAEIAAKFTTKRNGGALNYKWNTLSRGCAYPPTRAPPLPDELPEELSILPPVGQVLQQTIHQPGMPGSSAGGLLAPIRGRPSEEPKLEAMHPDYLIDNAGPSDSMGNKPVRRG</sequence>
<comment type="caution">
    <text evidence="2">The sequence shown here is derived from an EMBL/GenBank/DDBJ whole genome shotgun (WGS) entry which is preliminary data.</text>
</comment>
<gene>
    <name evidence="2" type="ORF">LTR09_000027</name>
</gene>
<evidence type="ECO:0000313" key="2">
    <source>
        <dbReference type="EMBL" id="KAK3058463.1"/>
    </source>
</evidence>
<reference evidence="2" key="1">
    <citation type="submission" date="2023-04" db="EMBL/GenBank/DDBJ databases">
        <title>Black Yeasts Isolated from many extreme environments.</title>
        <authorList>
            <person name="Coleine C."/>
            <person name="Stajich J.E."/>
            <person name="Selbmann L."/>
        </authorList>
    </citation>
    <scope>NUCLEOTIDE SEQUENCE</scope>
    <source>
        <strain evidence="2">CCFEE 5312</strain>
    </source>
</reference>
<protein>
    <submittedName>
        <fullName evidence="2">Uncharacterized protein</fullName>
    </submittedName>
</protein>
<dbReference type="EMBL" id="JAWDJX010000001">
    <property type="protein sequence ID" value="KAK3058463.1"/>
    <property type="molecule type" value="Genomic_DNA"/>
</dbReference>
<name>A0AAJ0GJ13_9PEZI</name>
<feature type="compositionally biased region" description="Basic and acidic residues" evidence="1">
    <location>
        <begin position="323"/>
        <end position="334"/>
    </location>
</feature>
<evidence type="ECO:0000313" key="3">
    <source>
        <dbReference type="Proteomes" id="UP001271007"/>
    </source>
</evidence>
<dbReference type="Proteomes" id="UP001271007">
    <property type="component" value="Unassembled WGS sequence"/>
</dbReference>
<keyword evidence="3" id="KW-1185">Reference proteome</keyword>
<dbReference type="AlphaFoldDB" id="A0AAJ0GJ13"/>
<organism evidence="2 3">
    <name type="scientific">Extremus antarcticus</name>
    <dbReference type="NCBI Taxonomy" id="702011"/>
    <lineage>
        <taxon>Eukaryota</taxon>
        <taxon>Fungi</taxon>
        <taxon>Dikarya</taxon>
        <taxon>Ascomycota</taxon>
        <taxon>Pezizomycotina</taxon>
        <taxon>Dothideomycetes</taxon>
        <taxon>Dothideomycetidae</taxon>
        <taxon>Mycosphaerellales</taxon>
        <taxon>Extremaceae</taxon>
        <taxon>Extremus</taxon>
    </lineage>
</organism>
<proteinExistence type="predicted"/>
<accession>A0AAJ0GJ13</accession>